<dbReference type="Pfam" id="PF00528">
    <property type="entry name" value="BPD_transp_1"/>
    <property type="match status" value="1"/>
</dbReference>
<evidence type="ECO:0000256" key="5">
    <source>
        <dbReference type="ARBA" id="ARBA00022989"/>
    </source>
</evidence>
<dbReference type="RefSeq" id="WP_120188309.1">
    <property type="nucleotide sequence ID" value="NZ_MCHY01000006.1"/>
</dbReference>
<evidence type="ECO:0000256" key="1">
    <source>
        <dbReference type="ARBA" id="ARBA00004651"/>
    </source>
</evidence>
<comment type="caution">
    <text evidence="9">The sequence shown here is derived from an EMBL/GenBank/DDBJ whole genome shotgun (WGS) entry which is preliminary data.</text>
</comment>
<reference evidence="9 10" key="1">
    <citation type="submission" date="2016-08" db="EMBL/GenBank/DDBJ databases">
        <title>Novel Firmicute Genomes.</title>
        <authorList>
            <person name="Poppleton D.I."/>
            <person name="Gribaldo S."/>
        </authorList>
    </citation>
    <scope>NUCLEOTIDE SEQUENCE [LARGE SCALE GENOMIC DNA]</scope>
    <source>
        <strain evidence="9 10">RAOx-1</strain>
    </source>
</reference>
<dbReference type="PANTHER" id="PTHR43386">
    <property type="entry name" value="OLIGOPEPTIDE TRANSPORT SYSTEM PERMEASE PROTEIN APPC"/>
    <property type="match status" value="1"/>
</dbReference>
<dbReference type="Proteomes" id="UP000284219">
    <property type="component" value="Unassembled WGS sequence"/>
</dbReference>
<dbReference type="CDD" id="cd06261">
    <property type="entry name" value="TM_PBP2"/>
    <property type="match status" value="1"/>
</dbReference>
<evidence type="ECO:0000256" key="7">
    <source>
        <dbReference type="RuleBase" id="RU363032"/>
    </source>
</evidence>
<dbReference type="InterPro" id="IPR025966">
    <property type="entry name" value="OppC_N"/>
</dbReference>
<accession>A0A419SMV7</accession>
<organism evidence="9 10">
    <name type="scientific">Ammoniphilus oxalaticus</name>
    <dbReference type="NCBI Taxonomy" id="66863"/>
    <lineage>
        <taxon>Bacteria</taxon>
        <taxon>Bacillati</taxon>
        <taxon>Bacillota</taxon>
        <taxon>Bacilli</taxon>
        <taxon>Bacillales</taxon>
        <taxon>Paenibacillaceae</taxon>
        <taxon>Aneurinibacillus group</taxon>
        <taxon>Ammoniphilus</taxon>
    </lineage>
</organism>
<evidence type="ECO:0000256" key="2">
    <source>
        <dbReference type="ARBA" id="ARBA00022448"/>
    </source>
</evidence>
<evidence type="ECO:0000313" key="9">
    <source>
        <dbReference type="EMBL" id="RKD25640.1"/>
    </source>
</evidence>
<dbReference type="InterPro" id="IPR050366">
    <property type="entry name" value="BP-dependent_transpt_permease"/>
</dbReference>
<sequence length="309" mass="34425">MAQQQVKLSEQLFEPIDQKALGAEEITRPSMNFWQDAWRRLKQNKLAMFGLVMLVALIAMAIVGPWLSGHTYYDTNPKLNNLPPSSDYWFGTDDLGRDVFTRVWYGARISLFIGVAAALIDLALGIVWGGVAAYYGGKVDEAMMRFADILYGLPHLLVVIMLMVVMEQGLFTIIIAMTITGWIGMARIVRGEILQLKEQEYVLAARSLGASAFRILFKHLIPNAMGPIIVTMTLTVPSAIFTEAFLSFLGLGVQAPIASWGTMANDGLGALRFYPWRLFFPAIFISITMLSFNVFGDGLRDALDPRMRK</sequence>
<comment type="similarity">
    <text evidence="7">Belongs to the binding-protein-dependent transport system permease family.</text>
</comment>
<keyword evidence="10" id="KW-1185">Reference proteome</keyword>
<feature type="transmembrane region" description="Helical" evidence="7">
    <location>
        <begin position="46"/>
        <end position="67"/>
    </location>
</feature>
<feature type="transmembrane region" description="Helical" evidence="7">
    <location>
        <begin position="278"/>
        <end position="299"/>
    </location>
</feature>
<proteinExistence type="inferred from homology"/>
<dbReference type="PROSITE" id="PS50928">
    <property type="entry name" value="ABC_TM1"/>
    <property type="match status" value="1"/>
</dbReference>
<evidence type="ECO:0000256" key="6">
    <source>
        <dbReference type="ARBA" id="ARBA00023136"/>
    </source>
</evidence>
<dbReference type="InterPro" id="IPR035906">
    <property type="entry name" value="MetI-like_sf"/>
</dbReference>
<dbReference type="GO" id="GO:0005886">
    <property type="term" value="C:plasma membrane"/>
    <property type="evidence" value="ECO:0007669"/>
    <property type="project" value="UniProtKB-SubCell"/>
</dbReference>
<keyword evidence="4 7" id="KW-0812">Transmembrane</keyword>
<evidence type="ECO:0000313" key="10">
    <source>
        <dbReference type="Proteomes" id="UP000284219"/>
    </source>
</evidence>
<comment type="subcellular location">
    <subcellularLocation>
        <location evidence="1 7">Cell membrane</location>
        <topology evidence="1 7">Multi-pass membrane protein</topology>
    </subcellularLocation>
</comment>
<dbReference type="InterPro" id="IPR000515">
    <property type="entry name" value="MetI-like"/>
</dbReference>
<keyword evidence="2 7" id="KW-0813">Transport</keyword>
<name>A0A419SMV7_9BACL</name>
<dbReference type="Gene3D" id="1.10.3720.10">
    <property type="entry name" value="MetI-like"/>
    <property type="match status" value="1"/>
</dbReference>
<dbReference type="Pfam" id="PF12911">
    <property type="entry name" value="OppC_N"/>
    <property type="match status" value="1"/>
</dbReference>
<evidence type="ECO:0000256" key="3">
    <source>
        <dbReference type="ARBA" id="ARBA00022475"/>
    </source>
</evidence>
<dbReference type="PANTHER" id="PTHR43386:SF22">
    <property type="entry name" value="OLIGOPEPTIDE TRANSPORT SYSTEM PERMEASE PROTEIN OPPC"/>
    <property type="match status" value="1"/>
</dbReference>
<dbReference type="GO" id="GO:0055085">
    <property type="term" value="P:transmembrane transport"/>
    <property type="evidence" value="ECO:0007669"/>
    <property type="project" value="InterPro"/>
</dbReference>
<keyword evidence="6 7" id="KW-0472">Membrane</keyword>
<gene>
    <name evidence="9" type="ORF">BEP19_01465</name>
</gene>
<evidence type="ECO:0000259" key="8">
    <source>
        <dbReference type="PROSITE" id="PS50928"/>
    </source>
</evidence>
<feature type="transmembrane region" description="Helical" evidence="7">
    <location>
        <begin position="228"/>
        <end position="258"/>
    </location>
</feature>
<feature type="transmembrane region" description="Helical" evidence="7">
    <location>
        <begin position="109"/>
        <end position="134"/>
    </location>
</feature>
<dbReference type="SUPFAM" id="SSF161098">
    <property type="entry name" value="MetI-like"/>
    <property type="match status" value="1"/>
</dbReference>
<feature type="domain" description="ABC transmembrane type-1" evidence="8">
    <location>
        <begin position="107"/>
        <end position="296"/>
    </location>
</feature>
<keyword evidence="3" id="KW-1003">Cell membrane</keyword>
<dbReference type="OrthoDB" id="9797472at2"/>
<feature type="transmembrane region" description="Helical" evidence="7">
    <location>
        <begin position="146"/>
        <end position="164"/>
    </location>
</feature>
<evidence type="ECO:0000256" key="4">
    <source>
        <dbReference type="ARBA" id="ARBA00022692"/>
    </source>
</evidence>
<dbReference type="EMBL" id="MCHY01000006">
    <property type="protein sequence ID" value="RKD25640.1"/>
    <property type="molecule type" value="Genomic_DNA"/>
</dbReference>
<protein>
    <submittedName>
        <fullName evidence="9">Diguanylate cyclase</fullName>
    </submittedName>
</protein>
<feature type="transmembrane region" description="Helical" evidence="7">
    <location>
        <begin position="170"/>
        <end position="189"/>
    </location>
</feature>
<dbReference type="AlphaFoldDB" id="A0A419SMV7"/>
<keyword evidence="5 7" id="KW-1133">Transmembrane helix</keyword>